<proteinExistence type="evidence at transcript level"/>
<dbReference type="InterPro" id="IPR001124">
    <property type="entry name" value="Lipid-bd_serum_glycop_C"/>
</dbReference>
<dbReference type="Pfam" id="PF02886">
    <property type="entry name" value="LBP_BPI_CETP_C"/>
    <property type="match status" value="1"/>
</dbReference>
<name>I3T272_LOTJA</name>
<dbReference type="SUPFAM" id="SSF55394">
    <property type="entry name" value="Bactericidal permeability-increasing protein, BPI"/>
    <property type="match status" value="1"/>
</dbReference>
<dbReference type="GO" id="GO:0008289">
    <property type="term" value="F:lipid binding"/>
    <property type="evidence" value="ECO:0007669"/>
    <property type="project" value="InterPro"/>
</dbReference>
<dbReference type="AlphaFoldDB" id="I3T272"/>
<evidence type="ECO:0000313" key="2">
    <source>
        <dbReference type="EMBL" id="AFK46614.1"/>
    </source>
</evidence>
<reference evidence="2" key="1">
    <citation type="submission" date="2012-05" db="EMBL/GenBank/DDBJ databases">
        <authorList>
            <person name="Krishnakumar V."/>
            <person name="Cheung F."/>
            <person name="Xiao Y."/>
            <person name="Chan A."/>
            <person name="Moskal W.A."/>
            <person name="Town C.D."/>
        </authorList>
    </citation>
    <scope>NUCLEOTIDE SEQUENCE</scope>
</reference>
<feature type="domain" description="Lipid-binding serum glycoprotein C-terminal" evidence="1">
    <location>
        <begin position="1"/>
        <end position="126"/>
    </location>
</feature>
<dbReference type="PANTHER" id="PTHR46801:SF8">
    <property type="entry name" value="LBP_BPI_CETP FAMILY, CARBOXY-TERMINAL DOMAIN PROTEIN"/>
    <property type="match status" value="1"/>
</dbReference>
<organism evidence="2">
    <name type="scientific">Lotus japonicus</name>
    <name type="common">Lotus corniculatus var. japonicus</name>
    <dbReference type="NCBI Taxonomy" id="34305"/>
    <lineage>
        <taxon>Eukaryota</taxon>
        <taxon>Viridiplantae</taxon>
        <taxon>Streptophyta</taxon>
        <taxon>Embryophyta</taxon>
        <taxon>Tracheophyta</taxon>
        <taxon>Spermatophyta</taxon>
        <taxon>Magnoliopsida</taxon>
        <taxon>eudicotyledons</taxon>
        <taxon>Gunneridae</taxon>
        <taxon>Pentapetalae</taxon>
        <taxon>rosids</taxon>
        <taxon>fabids</taxon>
        <taxon>Fabales</taxon>
        <taxon>Fabaceae</taxon>
        <taxon>Papilionoideae</taxon>
        <taxon>50 kb inversion clade</taxon>
        <taxon>NPAAA clade</taxon>
        <taxon>Hologalegina</taxon>
        <taxon>robinioid clade</taxon>
        <taxon>Loteae</taxon>
        <taxon>Lotus</taxon>
    </lineage>
</organism>
<evidence type="ECO:0000259" key="1">
    <source>
        <dbReference type="Pfam" id="PF02886"/>
    </source>
</evidence>
<dbReference type="InterPro" id="IPR045897">
    <property type="entry name" value="BPI/LBP_pln"/>
</dbReference>
<dbReference type="Gene3D" id="3.15.20.10">
    <property type="entry name" value="Bactericidal permeability-increasing protein, domain 2"/>
    <property type="match status" value="1"/>
</dbReference>
<dbReference type="EMBL" id="BT146820">
    <property type="protein sequence ID" value="AFK46614.1"/>
    <property type="molecule type" value="mRNA"/>
</dbReference>
<dbReference type="InterPro" id="IPR017943">
    <property type="entry name" value="Bactericidal_perm-incr_a/b_dom"/>
</dbReference>
<protein>
    <recommendedName>
        <fullName evidence="1">Lipid-binding serum glycoprotein C-terminal domain-containing protein</fullName>
    </recommendedName>
</protein>
<dbReference type="PANTHER" id="PTHR46801">
    <property type="entry name" value="OS06G0309200 PROTEIN"/>
    <property type="match status" value="1"/>
</dbReference>
<sequence>MNLNVSVTSPPVIEVSDQDIGATIITDIIIDVLEDHEVIPVACISVEISATFAVEIIGNNLAGWLKLRKFSTYLRWSKIGKLHMHTIQSLTSSILKTVLIPYLNLQLQKGIPLPNLNGFSLENARILYSPPWIGVYSDVSFSRDYYLTQLASNVSQSFSQSVLY</sequence>
<accession>I3T272</accession>